<dbReference type="EMBL" id="JEMT01018802">
    <property type="protein sequence ID" value="EXX66489.1"/>
    <property type="molecule type" value="Genomic_DNA"/>
</dbReference>
<dbReference type="HOGENOM" id="CLU_2373930_0_0_1"/>
<evidence type="ECO:0000313" key="3">
    <source>
        <dbReference type="Proteomes" id="UP000022910"/>
    </source>
</evidence>
<feature type="region of interest" description="Disordered" evidence="1">
    <location>
        <begin position="76"/>
        <end position="95"/>
    </location>
</feature>
<proteinExistence type="predicted"/>
<sequence>MEKAQALETAFSMGMDLSVYLMMPGYLQNMNGRMIPARTNLAMYQPAYSMSYFQSESVEKMIERKISEEITAALSQIRTETKPTSPIPNNNNNNN</sequence>
<dbReference type="STRING" id="1432141.A0A015KG91"/>
<feature type="compositionally biased region" description="Polar residues" evidence="1">
    <location>
        <begin position="76"/>
        <end position="88"/>
    </location>
</feature>
<accession>A0A015KG91</accession>
<protein>
    <submittedName>
        <fullName evidence="2">Uncharacterized protein</fullName>
    </submittedName>
</protein>
<dbReference type="Proteomes" id="UP000022910">
    <property type="component" value="Unassembled WGS sequence"/>
</dbReference>
<organism evidence="2 3">
    <name type="scientific">Rhizophagus irregularis (strain DAOM 197198w)</name>
    <name type="common">Glomus intraradices</name>
    <dbReference type="NCBI Taxonomy" id="1432141"/>
    <lineage>
        <taxon>Eukaryota</taxon>
        <taxon>Fungi</taxon>
        <taxon>Fungi incertae sedis</taxon>
        <taxon>Mucoromycota</taxon>
        <taxon>Glomeromycotina</taxon>
        <taxon>Glomeromycetes</taxon>
        <taxon>Glomerales</taxon>
        <taxon>Glomeraceae</taxon>
        <taxon>Rhizophagus</taxon>
    </lineage>
</organism>
<evidence type="ECO:0000256" key="1">
    <source>
        <dbReference type="SAM" id="MobiDB-lite"/>
    </source>
</evidence>
<gene>
    <name evidence="2" type="ORF">RirG_123290</name>
</gene>
<keyword evidence="3" id="KW-1185">Reference proteome</keyword>
<dbReference type="AlphaFoldDB" id="A0A015KG91"/>
<comment type="caution">
    <text evidence="2">The sequence shown here is derived from an EMBL/GenBank/DDBJ whole genome shotgun (WGS) entry which is preliminary data.</text>
</comment>
<reference evidence="2 3" key="1">
    <citation type="submission" date="2014-02" db="EMBL/GenBank/DDBJ databases">
        <title>Single nucleus genome sequencing reveals high similarity among nuclei of an endomycorrhizal fungus.</title>
        <authorList>
            <person name="Lin K."/>
            <person name="Geurts R."/>
            <person name="Zhang Z."/>
            <person name="Limpens E."/>
            <person name="Saunders D.G."/>
            <person name="Mu D."/>
            <person name="Pang E."/>
            <person name="Cao H."/>
            <person name="Cha H."/>
            <person name="Lin T."/>
            <person name="Zhou Q."/>
            <person name="Shang Y."/>
            <person name="Li Y."/>
            <person name="Ivanov S."/>
            <person name="Sharma T."/>
            <person name="Velzen R.V."/>
            <person name="Ruijter N.D."/>
            <person name="Aanen D.K."/>
            <person name="Win J."/>
            <person name="Kamoun S."/>
            <person name="Bisseling T."/>
            <person name="Huang S."/>
        </authorList>
    </citation>
    <scope>NUCLEOTIDE SEQUENCE [LARGE SCALE GENOMIC DNA]</scope>
    <source>
        <strain evidence="3">DAOM197198w</strain>
    </source>
</reference>
<dbReference type="OrthoDB" id="10560759at2759"/>
<name>A0A015KG91_RHIIW</name>
<evidence type="ECO:0000313" key="2">
    <source>
        <dbReference type="EMBL" id="EXX66489.1"/>
    </source>
</evidence>